<organism evidence="11 12">
    <name type="scientific">Bartonella ancashensis</name>
    <dbReference type="NCBI Taxonomy" id="1318743"/>
    <lineage>
        <taxon>Bacteria</taxon>
        <taxon>Pseudomonadati</taxon>
        <taxon>Pseudomonadota</taxon>
        <taxon>Alphaproteobacteria</taxon>
        <taxon>Hyphomicrobiales</taxon>
        <taxon>Bartonellaceae</taxon>
        <taxon>Bartonella</taxon>
    </lineage>
</organism>
<feature type="binding site" evidence="9">
    <location>
        <position position="88"/>
    </location>
    <ligand>
        <name>Mg(2+)</name>
        <dbReference type="ChEBI" id="CHEBI:18420"/>
        <label>1</label>
        <note>catalytic</note>
    </ligand>
</feature>
<evidence type="ECO:0000313" key="11">
    <source>
        <dbReference type="EMBL" id="ALE03118.1"/>
    </source>
</evidence>
<keyword evidence="8 9" id="KW-0460">Magnesium</keyword>
<evidence type="ECO:0000256" key="10">
    <source>
        <dbReference type="RuleBase" id="RU364068"/>
    </source>
</evidence>
<reference evidence="11 12" key="1">
    <citation type="journal article" date="2015" name="Genome Announc.">
        <title>Complete Genome Sequence of Bartonella ancashensis Strain 20.00, Isolated from the Blood of a Patient with Verruga Peruana.</title>
        <authorList>
            <person name="Hang J."/>
            <person name="Mullins K.E."/>
            <person name="Clifford R.J."/>
            <person name="Onmus-Leone F."/>
            <person name="Yang Y."/>
            <person name="Jiang J."/>
            <person name="Leguia M."/>
            <person name="Kasper M.R."/>
            <person name="Maguina C."/>
            <person name="Lesho E.P."/>
            <person name="Jarman R.G."/>
            <person name="Richards A.L."/>
            <person name="Blazes D."/>
        </authorList>
    </citation>
    <scope>NUCLEOTIDE SEQUENCE [LARGE SCALE GENOMIC DNA]</scope>
    <source>
        <strain evidence="11 12">20.00</strain>
    </source>
</reference>
<gene>
    <name evidence="11" type="ORF">PU02_0304</name>
</gene>
<evidence type="ECO:0000256" key="6">
    <source>
        <dbReference type="ARBA" id="ARBA00022723"/>
    </source>
</evidence>
<dbReference type="CDD" id="cd01639">
    <property type="entry name" value="IMPase"/>
    <property type="match status" value="1"/>
</dbReference>
<dbReference type="Gene3D" id="3.30.540.10">
    <property type="entry name" value="Fructose-1,6-Bisphosphatase, subunit A, domain 1"/>
    <property type="match status" value="1"/>
</dbReference>
<evidence type="ECO:0000256" key="7">
    <source>
        <dbReference type="ARBA" id="ARBA00022801"/>
    </source>
</evidence>
<dbReference type="PRINTS" id="PR01959">
    <property type="entry name" value="SBIMPHPHTASE"/>
</dbReference>
<evidence type="ECO:0000256" key="5">
    <source>
        <dbReference type="ARBA" id="ARBA00019784"/>
    </source>
</evidence>
<comment type="catalytic activity">
    <reaction evidence="1 10">
        <text>a myo-inositol phosphate + H2O = myo-inositol + phosphate</text>
        <dbReference type="Rhea" id="RHEA:24056"/>
        <dbReference type="ChEBI" id="CHEBI:15377"/>
        <dbReference type="ChEBI" id="CHEBI:17268"/>
        <dbReference type="ChEBI" id="CHEBI:43474"/>
        <dbReference type="ChEBI" id="CHEBI:84139"/>
        <dbReference type="EC" id="3.1.3.25"/>
    </reaction>
</comment>
<proteinExistence type="inferred from homology"/>
<keyword evidence="7 10" id="KW-0378">Hydrolase</keyword>
<comment type="cofactor">
    <cofactor evidence="2 9 10">
        <name>Mg(2+)</name>
        <dbReference type="ChEBI" id="CHEBI:18420"/>
    </cofactor>
</comment>
<dbReference type="GO" id="GO:0008934">
    <property type="term" value="F:inositol monophosphate 1-phosphatase activity"/>
    <property type="evidence" value="ECO:0007669"/>
    <property type="project" value="InterPro"/>
</dbReference>
<dbReference type="GO" id="GO:0007165">
    <property type="term" value="P:signal transduction"/>
    <property type="evidence" value="ECO:0007669"/>
    <property type="project" value="TreeGrafter"/>
</dbReference>
<name>A0A0M4LHR6_9HYPH</name>
<accession>A0A0M4LHR6</accession>
<comment type="similarity">
    <text evidence="3 10">Belongs to the inositol monophosphatase superfamily.</text>
</comment>
<dbReference type="InterPro" id="IPR000760">
    <property type="entry name" value="Inositol_monophosphatase-like"/>
</dbReference>
<dbReference type="InterPro" id="IPR033942">
    <property type="entry name" value="IMPase"/>
</dbReference>
<sequence length="266" mass="28907">MARSALMNVMVQAALKAGRSLIRDYGEVQNLQVSLKGPADYVSQASHKAERTLLTELMKARPKFSFSTEHSEEIIGEDAQHRFVIEPLGGTTNFSHGIPFFAVSIALERQGQFVAAVIYNPILDELFTAERGHGAFFNDRRCRVAGRKKLVSCVIGTGMPRLGKVYNGSFSSIHAVTVEAAGVRCFGAASLNLAYVAIGRLDGFWDDALSMWNVAAGTVLMREAGGFVNIQADEKNPSHVKNIVSGNEIICSELEKTLAKSALRKS</sequence>
<keyword evidence="12" id="KW-1185">Reference proteome</keyword>
<dbReference type="Gene3D" id="3.40.190.80">
    <property type="match status" value="1"/>
</dbReference>
<dbReference type="PANTHER" id="PTHR20854">
    <property type="entry name" value="INOSITOL MONOPHOSPHATASE"/>
    <property type="match status" value="1"/>
</dbReference>
<evidence type="ECO:0000256" key="3">
    <source>
        <dbReference type="ARBA" id="ARBA00009759"/>
    </source>
</evidence>
<dbReference type="PRINTS" id="PR00377">
    <property type="entry name" value="IMPHPHTASES"/>
</dbReference>
<dbReference type="EC" id="3.1.3.25" evidence="4 10"/>
<dbReference type="STRING" id="1318743.PU02_0304"/>
<dbReference type="InterPro" id="IPR022337">
    <property type="entry name" value="Inositol_monophosphatase_SuhB"/>
</dbReference>
<evidence type="ECO:0000256" key="4">
    <source>
        <dbReference type="ARBA" id="ARBA00013106"/>
    </source>
</evidence>
<dbReference type="AlphaFoldDB" id="A0A0M4LHR6"/>
<dbReference type="KEGG" id="banc:PU02_0304"/>
<dbReference type="PANTHER" id="PTHR20854:SF4">
    <property type="entry name" value="INOSITOL-1-MONOPHOSPHATASE-RELATED"/>
    <property type="match status" value="1"/>
</dbReference>
<dbReference type="GO" id="GO:0046872">
    <property type="term" value="F:metal ion binding"/>
    <property type="evidence" value="ECO:0007669"/>
    <property type="project" value="UniProtKB-KW"/>
</dbReference>
<evidence type="ECO:0000313" key="12">
    <source>
        <dbReference type="Proteomes" id="UP000057213"/>
    </source>
</evidence>
<feature type="binding site" evidence="9">
    <location>
        <position position="69"/>
    </location>
    <ligand>
        <name>Mg(2+)</name>
        <dbReference type="ChEBI" id="CHEBI:18420"/>
        <label>1</label>
        <note>catalytic</note>
    </ligand>
</feature>
<dbReference type="OrthoDB" id="9785695at2"/>
<dbReference type="EMBL" id="CP010401">
    <property type="protein sequence ID" value="ALE03118.1"/>
    <property type="molecule type" value="Genomic_DNA"/>
</dbReference>
<evidence type="ECO:0000256" key="8">
    <source>
        <dbReference type="ARBA" id="ARBA00022842"/>
    </source>
</evidence>
<dbReference type="PATRIC" id="fig|1318743.3.peg.316"/>
<dbReference type="Pfam" id="PF00459">
    <property type="entry name" value="Inositol_P"/>
    <property type="match status" value="1"/>
</dbReference>
<evidence type="ECO:0000256" key="9">
    <source>
        <dbReference type="PIRSR" id="PIRSR600760-2"/>
    </source>
</evidence>
<evidence type="ECO:0000256" key="1">
    <source>
        <dbReference type="ARBA" id="ARBA00001033"/>
    </source>
</evidence>
<dbReference type="RefSeq" id="WP_053943761.1">
    <property type="nucleotide sequence ID" value="NZ_CP010401.1"/>
</dbReference>
<dbReference type="FunFam" id="3.30.540.10:FF:000003">
    <property type="entry name" value="Inositol-1-monophosphatase"/>
    <property type="match status" value="1"/>
</dbReference>
<protein>
    <recommendedName>
        <fullName evidence="5 10">Inositol-1-monophosphatase</fullName>
        <ecNumber evidence="4 10">3.1.3.25</ecNumber>
    </recommendedName>
</protein>
<dbReference type="GO" id="GO:0006020">
    <property type="term" value="P:inositol metabolic process"/>
    <property type="evidence" value="ECO:0007669"/>
    <property type="project" value="TreeGrafter"/>
</dbReference>
<dbReference type="Proteomes" id="UP000057213">
    <property type="component" value="Chromosome"/>
</dbReference>
<keyword evidence="6 9" id="KW-0479">Metal-binding</keyword>
<evidence type="ECO:0000256" key="2">
    <source>
        <dbReference type="ARBA" id="ARBA00001946"/>
    </source>
</evidence>
<dbReference type="SUPFAM" id="SSF56655">
    <property type="entry name" value="Carbohydrate phosphatase"/>
    <property type="match status" value="1"/>
</dbReference>